<keyword evidence="13" id="KW-1185">Reference proteome</keyword>
<comment type="subcellular location">
    <subcellularLocation>
        <location evidence="1">Early endosome</location>
    </subcellularLocation>
</comment>
<dbReference type="PANTHER" id="PTHR46189">
    <property type="entry name" value="LD41958P"/>
    <property type="match status" value="1"/>
</dbReference>
<dbReference type="FunFam" id="3.30.40.10:FF:000105">
    <property type="entry name" value="WD repeat and FYVE domain-containing protein 2"/>
    <property type="match status" value="1"/>
</dbReference>
<dbReference type="GO" id="GO:0045600">
    <property type="term" value="P:positive regulation of fat cell differentiation"/>
    <property type="evidence" value="ECO:0007669"/>
    <property type="project" value="Ensembl"/>
</dbReference>
<dbReference type="InterPro" id="IPR017455">
    <property type="entry name" value="Znf_FYVE-rel"/>
</dbReference>
<feature type="repeat" description="WD" evidence="9">
    <location>
        <begin position="357"/>
        <end position="398"/>
    </location>
</feature>
<evidence type="ECO:0000256" key="9">
    <source>
        <dbReference type="PROSITE-ProRule" id="PRU00221"/>
    </source>
</evidence>
<accession>A0A8C6H4S0</accession>
<dbReference type="AlphaFoldDB" id="A0A8C6H4S0"/>
<dbReference type="SMART" id="SM00064">
    <property type="entry name" value="FYVE"/>
    <property type="match status" value="1"/>
</dbReference>
<proteinExistence type="predicted"/>
<feature type="domain" description="FYVE-type" evidence="11">
    <location>
        <begin position="400"/>
        <end position="471"/>
    </location>
</feature>
<dbReference type="InterPro" id="IPR000306">
    <property type="entry name" value="Znf_FYVE"/>
</dbReference>
<reference evidence="12" key="1">
    <citation type="submission" date="2025-08" db="UniProtKB">
        <authorList>
            <consortium name="Ensembl"/>
        </authorList>
    </citation>
    <scope>IDENTIFICATION</scope>
</reference>
<sequence>MKRGRGGRARQDQGREGEGEGCYLDSIGRLFESDQHIPVSSAGRVPGTELRARVGTGGREGNTEARLPVAEGSLAAPTVPHTQGRPSAAPRTHSSPTWARPSRARSQRPPARPRGGGGVPAPAEPAVNPLPPALPPAGHRVRVTTGAGSVGTFMKVSTAPLAVSRTVRVWLKRDSGQYWPSIYHAMPSPCSCMSFNPETRRLSIGLDNGTISEFVLSEDYNKMTPVKNYQAHQSRVTMVLFVLELEWVLSTGQDKQFAWHCSESGQRLGGYRTSAVASGLQFDVETRHVFIGDHSGQVTILKLEQENCTLLTSFRGHTGGVTALCWDPVQRMLFSGSSDHSVIMWDIGGRKGTAIELQGHNDKVQALSYAQHTRQLISCGGDGGIVVWNMDVERQETPEWLDSDSCQKCDQPFFWNFKQMWDSKKIGLRQHHCRKCGKAVCGKCSSKRSSIPLMGFEFEVRVCDSCHEAITDEERAPTATFHDSKHNIVHVHFDATRGWLLTSGTDKVIKLWDMTPVVS</sequence>
<protein>
    <recommendedName>
        <fullName evidence="11">FYVE-type domain-containing protein</fullName>
    </recommendedName>
</protein>
<feature type="repeat" description="WD" evidence="9">
    <location>
        <begin position="314"/>
        <end position="347"/>
    </location>
</feature>
<evidence type="ECO:0000313" key="13">
    <source>
        <dbReference type="Proteomes" id="UP000694415"/>
    </source>
</evidence>
<dbReference type="Pfam" id="PF01363">
    <property type="entry name" value="FYVE"/>
    <property type="match status" value="1"/>
</dbReference>
<dbReference type="Gene3D" id="3.30.40.10">
    <property type="entry name" value="Zinc/RING finger domain, C3HC4 (zinc finger)"/>
    <property type="match status" value="1"/>
</dbReference>
<evidence type="ECO:0000256" key="1">
    <source>
        <dbReference type="ARBA" id="ARBA00004412"/>
    </source>
</evidence>
<evidence type="ECO:0000256" key="5">
    <source>
        <dbReference type="ARBA" id="ARBA00022753"/>
    </source>
</evidence>
<dbReference type="InterPro" id="IPR020472">
    <property type="entry name" value="WD40_PAC1"/>
</dbReference>
<evidence type="ECO:0000256" key="8">
    <source>
        <dbReference type="PROSITE-ProRule" id="PRU00091"/>
    </source>
</evidence>
<dbReference type="PROSITE" id="PS00678">
    <property type="entry name" value="WD_REPEATS_1"/>
    <property type="match status" value="3"/>
</dbReference>
<keyword evidence="4" id="KW-0677">Repeat</keyword>
<dbReference type="InterPro" id="IPR042234">
    <property type="entry name" value="WDFY1/WDFY2"/>
</dbReference>
<dbReference type="SMART" id="SM00320">
    <property type="entry name" value="WD40"/>
    <property type="match status" value="5"/>
</dbReference>
<evidence type="ECO:0000259" key="11">
    <source>
        <dbReference type="PROSITE" id="PS50178"/>
    </source>
</evidence>
<keyword evidence="6 8" id="KW-0863">Zinc-finger</keyword>
<dbReference type="SUPFAM" id="SSF57903">
    <property type="entry name" value="FYVE/PHD zinc finger"/>
    <property type="match status" value="1"/>
</dbReference>
<feature type="repeat" description="WD" evidence="9">
    <location>
        <begin position="481"/>
        <end position="514"/>
    </location>
</feature>
<dbReference type="CDD" id="cd15718">
    <property type="entry name" value="FYVE_WDFY1_like"/>
    <property type="match status" value="1"/>
</dbReference>
<dbReference type="PRINTS" id="PR00320">
    <property type="entry name" value="GPROTEINBRPT"/>
</dbReference>
<dbReference type="Pfam" id="PF00400">
    <property type="entry name" value="WD40"/>
    <property type="match status" value="3"/>
</dbReference>
<feature type="region of interest" description="Disordered" evidence="10">
    <location>
        <begin position="1"/>
        <end position="22"/>
    </location>
</feature>
<evidence type="ECO:0000256" key="7">
    <source>
        <dbReference type="ARBA" id="ARBA00022833"/>
    </source>
</evidence>
<evidence type="ECO:0000256" key="10">
    <source>
        <dbReference type="SAM" id="MobiDB-lite"/>
    </source>
</evidence>
<dbReference type="GeneTree" id="ENSGT00940000158527"/>
<feature type="compositionally biased region" description="Basic and acidic residues" evidence="10">
    <location>
        <begin position="9"/>
        <end position="18"/>
    </location>
</feature>
<dbReference type="PANTHER" id="PTHR46189:SF3">
    <property type="entry name" value="WD REPEAT AND FYVE DOMAIN-CONTAINING PROTEIN 2"/>
    <property type="match status" value="1"/>
</dbReference>
<evidence type="ECO:0000256" key="6">
    <source>
        <dbReference type="ARBA" id="ARBA00022771"/>
    </source>
</evidence>
<evidence type="ECO:0000313" key="12">
    <source>
        <dbReference type="Ensembl" id="ENSMSIP00000016181.1"/>
    </source>
</evidence>
<dbReference type="GO" id="GO:0008270">
    <property type="term" value="F:zinc ion binding"/>
    <property type="evidence" value="ECO:0007669"/>
    <property type="project" value="UniProtKB-KW"/>
</dbReference>
<dbReference type="Gene3D" id="2.130.10.10">
    <property type="entry name" value="YVTN repeat-like/Quinoprotein amine dehydrogenase"/>
    <property type="match status" value="2"/>
</dbReference>
<dbReference type="Proteomes" id="UP000694415">
    <property type="component" value="Unplaced"/>
</dbReference>
<name>A0A8C6H4S0_MUSSI</name>
<dbReference type="InterPro" id="IPR019775">
    <property type="entry name" value="WD40_repeat_CS"/>
</dbReference>
<dbReference type="InterPro" id="IPR001680">
    <property type="entry name" value="WD40_rpt"/>
</dbReference>
<dbReference type="SUPFAM" id="SSF50978">
    <property type="entry name" value="WD40 repeat-like"/>
    <property type="match status" value="1"/>
</dbReference>
<keyword evidence="5" id="KW-0967">Endosome</keyword>
<evidence type="ECO:0000256" key="2">
    <source>
        <dbReference type="ARBA" id="ARBA00022574"/>
    </source>
</evidence>
<dbReference type="GO" id="GO:0005769">
    <property type="term" value="C:early endosome"/>
    <property type="evidence" value="ECO:0007669"/>
    <property type="project" value="UniProtKB-SubCell"/>
</dbReference>
<dbReference type="InterPro" id="IPR013083">
    <property type="entry name" value="Znf_RING/FYVE/PHD"/>
</dbReference>
<dbReference type="InterPro" id="IPR011011">
    <property type="entry name" value="Znf_FYVE_PHD"/>
</dbReference>
<evidence type="ECO:0000256" key="3">
    <source>
        <dbReference type="ARBA" id="ARBA00022723"/>
    </source>
</evidence>
<dbReference type="PROSITE" id="PS50178">
    <property type="entry name" value="ZF_FYVE"/>
    <property type="match status" value="1"/>
</dbReference>
<dbReference type="PROSITE" id="PS50294">
    <property type="entry name" value="WD_REPEATS_REGION"/>
    <property type="match status" value="3"/>
</dbReference>
<organism evidence="12 13">
    <name type="scientific">Mus spicilegus</name>
    <name type="common">Mound-building mouse</name>
    <dbReference type="NCBI Taxonomy" id="10103"/>
    <lineage>
        <taxon>Eukaryota</taxon>
        <taxon>Metazoa</taxon>
        <taxon>Chordata</taxon>
        <taxon>Craniata</taxon>
        <taxon>Vertebrata</taxon>
        <taxon>Euteleostomi</taxon>
        <taxon>Mammalia</taxon>
        <taxon>Eutheria</taxon>
        <taxon>Euarchontoglires</taxon>
        <taxon>Glires</taxon>
        <taxon>Rodentia</taxon>
        <taxon>Myomorpha</taxon>
        <taxon>Muroidea</taxon>
        <taxon>Muridae</taxon>
        <taxon>Murinae</taxon>
        <taxon>Mus</taxon>
        <taxon>Mus</taxon>
    </lineage>
</organism>
<dbReference type="PROSITE" id="PS50082">
    <property type="entry name" value="WD_REPEATS_2"/>
    <property type="match status" value="3"/>
</dbReference>
<feature type="region of interest" description="Disordered" evidence="10">
    <location>
        <begin position="34"/>
        <end position="136"/>
    </location>
</feature>
<keyword evidence="2 9" id="KW-0853">WD repeat</keyword>
<dbReference type="Ensembl" id="ENSMSIT00000020543.1">
    <property type="protein sequence ID" value="ENSMSIP00000016181.1"/>
    <property type="gene ID" value="ENSMSIG00000013924.1"/>
</dbReference>
<dbReference type="InterPro" id="IPR036322">
    <property type="entry name" value="WD40_repeat_dom_sf"/>
</dbReference>
<dbReference type="InterPro" id="IPR015943">
    <property type="entry name" value="WD40/YVTN_repeat-like_dom_sf"/>
</dbReference>
<evidence type="ECO:0000256" key="4">
    <source>
        <dbReference type="ARBA" id="ARBA00022737"/>
    </source>
</evidence>
<keyword evidence="3" id="KW-0479">Metal-binding</keyword>
<keyword evidence="7" id="KW-0862">Zinc</keyword>
<reference evidence="12" key="2">
    <citation type="submission" date="2025-09" db="UniProtKB">
        <authorList>
            <consortium name="Ensembl"/>
        </authorList>
    </citation>
    <scope>IDENTIFICATION</scope>
</reference>